<comment type="similarity">
    <text evidence="5 18">Belongs to the CDS family.</text>
</comment>
<feature type="transmembrane region" description="Helical" evidence="19">
    <location>
        <begin position="147"/>
        <end position="167"/>
    </location>
</feature>
<keyword evidence="12 18" id="KW-0548">Nucleotidyltransferase</keyword>
<evidence type="ECO:0000256" key="12">
    <source>
        <dbReference type="ARBA" id="ARBA00022695"/>
    </source>
</evidence>
<evidence type="ECO:0000256" key="10">
    <source>
        <dbReference type="ARBA" id="ARBA00022679"/>
    </source>
</evidence>
<keyword evidence="14" id="KW-0443">Lipid metabolism</keyword>
<evidence type="ECO:0000256" key="1">
    <source>
        <dbReference type="ARBA" id="ARBA00001698"/>
    </source>
</evidence>
<evidence type="ECO:0000256" key="18">
    <source>
        <dbReference type="RuleBase" id="RU003938"/>
    </source>
</evidence>
<feature type="transmembrane region" description="Helical" evidence="19">
    <location>
        <begin position="44"/>
        <end position="65"/>
    </location>
</feature>
<evidence type="ECO:0000256" key="11">
    <source>
        <dbReference type="ARBA" id="ARBA00022692"/>
    </source>
</evidence>
<dbReference type="GO" id="GO:0016024">
    <property type="term" value="P:CDP-diacylglycerol biosynthetic process"/>
    <property type="evidence" value="ECO:0007669"/>
    <property type="project" value="TreeGrafter"/>
</dbReference>
<evidence type="ECO:0000256" key="3">
    <source>
        <dbReference type="ARBA" id="ARBA00005119"/>
    </source>
</evidence>
<feature type="transmembrane region" description="Helical" evidence="19">
    <location>
        <begin position="119"/>
        <end position="141"/>
    </location>
</feature>
<dbReference type="EMBL" id="JALXKZ020000025">
    <property type="protein sequence ID" value="MCV7629549.1"/>
    <property type="molecule type" value="Genomic_DNA"/>
</dbReference>
<sequence>MPSAVSTSPAPPRGGRDLKSAVLVGVGLLATALVGLLWLDWLLVVLVVALLVGAVSEIATAVRGIGLDVPRPPLWVAAAVLPLTAWRWGVPALFVALVACLALVAVWTALTRRRPAGQFMLAGVFIVLWAPFLLSFAVALLDEPLGHLMVAILLLMVVSNDTFGYIVGYRLGRTPIAPRISPKKSWEGLAGSLAGSVLVGVVAVPLLVGQPWWIGAVLGVTTVAAATSGDFSESMVKRELGIKDMSSALPGHGGVMDRLDSLVFASPVAYTVLALPLT</sequence>
<evidence type="ECO:0000256" key="2">
    <source>
        <dbReference type="ARBA" id="ARBA00004651"/>
    </source>
</evidence>
<comment type="pathway">
    <text evidence="4">Lipid metabolism.</text>
</comment>
<dbReference type="Pfam" id="PF01148">
    <property type="entry name" value="CTP_transf_1"/>
    <property type="match status" value="1"/>
</dbReference>
<accession>A0AAP3AI29</accession>
<evidence type="ECO:0000256" key="14">
    <source>
        <dbReference type="ARBA" id="ARBA00023098"/>
    </source>
</evidence>
<dbReference type="EC" id="2.7.7.41" evidence="6 18"/>
<evidence type="ECO:0000256" key="9">
    <source>
        <dbReference type="ARBA" id="ARBA00022516"/>
    </source>
</evidence>
<evidence type="ECO:0000256" key="15">
    <source>
        <dbReference type="ARBA" id="ARBA00023136"/>
    </source>
</evidence>
<keyword evidence="15 19" id="KW-0472">Membrane</keyword>
<dbReference type="Proteomes" id="UP001205867">
    <property type="component" value="Unassembled WGS sequence"/>
</dbReference>
<evidence type="ECO:0000256" key="7">
    <source>
        <dbReference type="ARBA" id="ARBA00019373"/>
    </source>
</evidence>
<dbReference type="PANTHER" id="PTHR46382">
    <property type="entry name" value="PHOSPHATIDATE CYTIDYLYLTRANSFERASE"/>
    <property type="match status" value="1"/>
</dbReference>
<evidence type="ECO:0000256" key="5">
    <source>
        <dbReference type="ARBA" id="ARBA00010185"/>
    </source>
</evidence>
<feature type="transmembrane region" description="Helical" evidence="19">
    <location>
        <begin position="20"/>
        <end position="39"/>
    </location>
</feature>
<dbReference type="AlphaFoldDB" id="A0AAP3AI29"/>
<gene>
    <name evidence="20" type="ORF">M3A82_009420</name>
</gene>
<keyword evidence="10 18" id="KW-0808">Transferase</keyword>
<evidence type="ECO:0000313" key="21">
    <source>
        <dbReference type="Proteomes" id="UP001205867"/>
    </source>
</evidence>
<keyword evidence="17" id="KW-1208">Phospholipid metabolism</keyword>
<name>A0AAP3AI29_MICLU</name>
<feature type="transmembrane region" description="Helical" evidence="19">
    <location>
        <begin position="212"/>
        <end position="231"/>
    </location>
</feature>
<reference evidence="20" key="1">
    <citation type="submission" date="2023-06" db="EMBL/GenBank/DDBJ databases">
        <title>lsaBGC provides a comprehensive framework for evolutionary analysis of biosynthetic gene clusters within focal taxa.</title>
        <authorList>
            <person name="Salamzade R."/>
            <person name="Sandstrom S."/>
            <person name="Kalan L.R."/>
        </authorList>
    </citation>
    <scope>NUCLEOTIDE SEQUENCE</scope>
    <source>
        <strain evidence="20">P3-SID899</strain>
    </source>
</reference>
<proteinExistence type="inferred from homology"/>
<dbReference type="GO" id="GO:0005886">
    <property type="term" value="C:plasma membrane"/>
    <property type="evidence" value="ECO:0007669"/>
    <property type="project" value="UniProtKB-SubCell"/>
</dbReference>
<evidence type="ECO:0000256" key="13">
    <source>
        <dbReference type="ARBA" id="ARBA00022989"/>
    </source>
</evidence>
<protein>
    <recommendedName>
        <fullName evidence="7 18">Phosphatidate cytidylyltransferase</fullName>
        <ecNumber evidence="6 18">2.7.7.41</ecNumber>
    </recommendedName>
</protein>
<dbReference type="PROSITE" id="PS01315">
    <property type="entry name" value="CDS"/>
    <property type="match status" value="1"/>
</dbReference>
<keyword evidence="8" id="KW-1003">Cell membrane</keyword>
<evidence type="ECO:0000256" key="8">
    <source>
        <dbReference type="ARBA" id="ARBA00022475"/>
    </source>
</evidence>
<evidence type="ECO:0000256" key="17">
    <source>
        <dbReference type="ARBA" id="ARBA00023264"/>
    </source>
</evidence>
<organism evidence="20 21">
    <name type="scientific">Micrococcus luteus</name>
    <name type="common">Micrococcus lysodeikticus</name>
    <dbReference type="NCBI Taxonomy" id="1270"/>
    <lineage>
        <taxon>Bacteria</taxon>
        <taxon>Bacillati</taxon>
        <taxon>Actinomycetota</taxon>
        <taxon>Actinomycetes</taxon>
        <taxon>Micrococcales</taxon>
        <taxon>Micrococcaceae</taxon>
        <taxon>Micrococcus</taxon>
    </lineage>
</organism>
<keyword evidence="11 18" id="KW-0812">Transmembrane</keyword>
<evidence type="ECO:0000256" key="16">
    <source>
        <dbReference type="ARBA" id="ARBA00023209"/>
    </source>
</evidence>
<evidence type="ECO:0000256" key="4">
    <source>
        <dbReference type="ARBA" id="ARBA00005189"/>
    </source>
</evidence>
<evidence type="ECO:0000313" key="20">
    <source>
        <dbReference type="EMBL" id="MCV7629549.1"/>
    </source>
</evidence>
<keyword evidence="13 19" id="KW-1133">Transmembrane helix</keyword>
<comment type="catalytic activity">
    <reaction evidence="1 18">
        <text>a 1,2-diacyl-sn-glycero-3-phosphate + CTP + H(+) = a CDP-1,2-diacyl-sn-glycerol + diphosphate</text>
        <dbReference type="Rhea" id="RHEA:16229"/>
        <dbReference type="ChEBI" id="CHEBI:15378"/>
        <dbReference type="ChEBI" id="CHEBI:33019"/>
        <dbReference type="ChEBI" id="CHEBI:37563"/>
        <dbReference type="ChEBI" id="CHEBI:58332"/>
        <dbReference type="ChEBI" id="CHEBI:58608"/>
        <dbReference type="EC" id="2.7.7.41"/>
    </reaction>
</comment>
<evidence type="ECO:0000256" key="6">
    <source>
        <dbReference type="ARBA" id="ARBA00012487"/>
    </source>
</evidence>
<comment type="subcellular location">
    <subcellularLocation>
        <location evidence="2">Cell membrane</location>
        <topology evidence="2">Multi-pass membrane protein</topology>
    </subcellularLocation>
</comment>
<keyword evidence="16" id="KW-0594">Phospholipid biosynthesis</keyword>
<dbReference type="GO" id="GO:0004605">
    <property type="term" value="F:phosphatidate cytidylyltransferase activity"/>
    <property type="evidence" value="ECO:0007669"/>
    <property type="project" value="UniProtKB-EC"/>
</dbReference>
<keyword evidence="9" id="KW-0444">Lipid biosynthesis</keyword>
<dbReference type="InterPro" id="IPR000374">
    <property type="entry name" value="PC_trans"/>
</dbReference>
<dbReference type="PANTHER" id="PTHR46382:SF1">
    <property type="entry name" value="PHOSPHATIDATE CYTIDYLYLTRANSFERASE"/>
    <property type="match status" value="1"/>
</dbReference>
<feature type="transmembrane region" description="Helical" evidence="19">
    <location>
        <begin position="188"/>
        <end position="206"/>
    </location>
</feature>
<evidence type="ECO:0000256" key="19">
    <source>
        <dbReference type="SAM" id="Phobius"/>
    </source>
</evidence>
<feature type="transmembrane region" description="Helical" evidence="19">
    <location>
        <begin position="85"/>
        <end position="107"/>
    </location>
</feature>
<comment type="caution">
    <text evidence="20">The sequence shown here is derived from an EMBL/GenBank/DDBJ whole genome shotgun (WGS) entry which is preliminary data.</text>
</comment>
<dbReference type="RefSeq" id="WP_049159409.1">
    <property type="nucleotide sequence ID" value="NZ_JAHHXH010000007.1"/>
</dbReference>
<comment type="pathway">
    <text evidence="3 18">Phospholipid metabolism; CDP-diacylglycerol biosynthesis; CDP-diacylglycerol from sn-glycerol 3-phosphate: step 3/3.</text>
</comment>